<dbReference type="Pfam" id="PF00071">
    <property type="entry name" value="Ras"/>
    <property type="match status" value="2"/>
</dbReference>
<dbReference type="Proteomes" id="UP000218231">
    <property type="component" value="Unassembled WGS sequence"/>
</dbReference>
<dbReference type="EMBL" id="LIAE01008088">
    <property type="protein sequence ID" value="PAV75479.1"/>
    <property type="molecule type" value="Genomic_DNA"/>
</dbReference>
<dbReference type="AlphaFoldDB" id="A0A2A2KNN9"/>
<dbReference type="InterPro" id="IPR027417">
    <property type="entry name" value="P-loop_NTPase"/>
</dbReference>
<dbReference type="SMART" id="SM00174">
    <property type="entry name" value="RHO"/>
    <property type="match status" value="1"/>
</dbReference>
<proteinExistence type="inferred from homology"/>
<dbReference type="PROSITE" id="PS51420">
    <property type="entry name" value="RHO"/>
    <property type="match status" value="1"/>
</dbReference>
<dbReference type="SMART" id="SM00173">
    <property type="entry name" value="RAS"/>
    <property type="match status" value="1"/>
</dbReference>
<dbReference type="CDD" id="cd00154">
    <property type="entry name" value="Rab"/>
    <property type="match status" value="1"/>
</dbReference>
<evidence type="ECO:0000256" key="5">
    <source>
        <dbReference type="ARBA" id="ARBA00023289"/>
    </source>
</evidence>
<keyword evidence="4" id="KW-0449">Lipoprotein</keyword>
<dbReference type="PANTHER" id="PTHR47980">
    <property type="entry name" value="LD44762P"/>
    <property type="match status" value="1"/>
</dbReference>
<dbReference type="Gene3D" id="3.40.50.300">
    <property type="entry name" value="P-loop containing nucleotide triphosphate hydrolases"/>
    <property type="match status" value="1"/>
</dbReference>
<dbReference type="PROSITE" id="PS51421">
    <property type="entry name" value="RAS"/>
    <property type="match status" value="1"/>
</dbReference>
<reference evidence="6 7" key="1">
    <citation type="journal article" date="2017" name="Curr. Biol.">
        <title>Genome architecture and evolution of a unichromosomal asexual nematode.</title>
        <authorList>
            <person name="Fradin H."/>
            <person name="Zegar C."/>
            <person name="Gutwein M."/>
            <person name="Lucas J."/>
            <person name="Kovtun M."/>
            <person name="Corcoran D."/>
            <person name="Baugh L.R."/>
            <person name="Kiontke K."/>
            <person name="Gunsalus K."/>
            <person name="Fitch D.H."/>
            <person name="Piano F."/>
        </authorList>
    </citation>
    <scope>NUCLEOTIDE SEQUENCE [LARGE SCALE GENOMIC DNA]</scope>
    <source>
        <strain evidence="6">PF1309</strain>
    </source>
</reference>
<dbReference type="PRINTS" id="PR00449">
    <property type="entry name" value="RASTRNSFRMNG"/>
</dbReference>
<dbReference type="GO" id="GO:0005525">
    <property type="term" value="F:GTP binding"/>
    <property type="evidence" value="ECO:0007669"/>
    <property type="project" value="UniProtKB-KW"/>
</dbReference>
<dbReference type="InterPro" id="IPR050305">
    <property type="entry name" value="Small_GTPase_Rab"/>
</dbReference>
<evidence type="ECO:0000256" key="1">
    <source>
        <dbReference type="ARBA" id="ARBA00006270"/>
    </source>
</evidence>
<protein>
    <submittedName>
        <fullName evidence="6">Uncharacterized protein</fullName>
    </submittedName>
</protein>
<gene>
    <name evidence="6" type="ORF">WR25_16232</name>
</gene>
<dbReference type="NCBIfam" id="TIGR00231">
    <property type="entry name" value="small_GTP"/>
    <property type="match status" value="1"/>
</dbReference>
<organism evidence="6 7">
    <name type="scientific">Diploscapter pachys</name>
    <dbReference type="NCBI Taxonomy" id="2018661"/>
    <lineage>
        <taxon>Eukaryota</taxon>
        <taxon>Metazoa</taxon>
        <taxon>Ecdysozoa</taxon>
        <taxon>Nematoda</taxon>
        <taxon>Chromadorea</taxon>
        <taxon>Rhabditida</taxon>
        <taxon>Rhabditina</taxon>
        <taxon>Rhabditomorpha</taxon>
        <taxon>Rhabditoidea</taxon>
        <taxon>Rhabditidae</taxon>
        <taxon>Diploscapter</taxon>
    </lineage>
</organism>
<evidence type="ECO:0000256" key="4">
    <source>
        <dbReference type="ARBA" id="ARBA00023288"/>
    </source>
</evidence>
<comment type="caution">
    <text evidence="6">The sequence shown here is derived from an EMBL/GenBank/DDBJ whole genome shotgun (WGS) entry which is preliminary data.</text>
</comment>
<evidence type="ECO:0000256" key="2">
    <source>
        <dbReference type="ARBA" id="ARBA00022741"/>
    </source>
</evidence>
<dbReference type="PROSITE" id="PS51419">
    <property type="entry name" value="RAB"/>
    <property type="match status" value="1"/>
</dbReference>
<dbReference type="SMART" id="SM00175">
    <property type="entry name" value="RAB"/>
    <property type="match status" value="1"/>
</dbReference>
<keyword evidence="5" id="KW-0636">Prenylation</keyword>
<dbReference type="OrthoDB" id="9989112at2759"/>
<sequence>MVLGDSCTGKTCLLVRYKDGAFLNNNFISTVGIDYRNKVIELDGKKIKLQIWDTAGQERFRSVTAAYYRDADALLLVFDVSNRTSFENIRVIVSFYQTIGSAKMLNPANRTTSLKLFLRTIPLIAQNWLAQIKEYGKEQVQVTLVGNKVDLGSARKVRSDEARQLANTYSIPYIETSAKTGHNVNQAFVDLTRRLVALSTGEKYDGSSVVDLATSETQWNKWSSCCSYY</sequence>
<name>A0A2A2KNN9_9BILA</name>
<dbReference type="FunFam" id="3.40.50.300:FF:001447">
    <property type="entry name" value="Ras-related protein Rab-1B"/>
    <property type="match status" value="1"/>
</dbReference>
<evidence type="ECO:0000256" key="3">
    <source>
        <dbReference type="ARBA" id="ARBA00023134"/>
    </source>
</evidence>
<keyword evidence="2" id="KW-0547">Nucleotide-binding</keyword>
<dbReference type="GO" id="GO:0003924">
    <property type="term" value="F:GTPase activity"/>
    <property type="evidence" value="ECO:0007669"/>
    <property type="project" value="InterPro"/>
</dbReference>
<dbReference type="SUPFAM" id="SSF52540">
    <property type="entry name" value="P-loop containing nucleoside triphosphate hydrolases"/>
    <property type="match status" value="1"/>
</dbReference>
<comment type="similarity">
    <text evidence="1">Belongs to the small GTPase superfamily. Rab family.</text>
</comment>
<evidence type="ECO:0000313" key="6">
    <source>
        <dbReference type="EMBL" id="PAV75479.1"/>
    </source>
</evidence>
<keyword evidence="7" id="KW-1185">Reference proteome</keyword>
<dbReference type="InterPro" id="IPR005225">
    <property type="entry name" value="Small_GTP-bd"/>
</dbReference>
<keyword evidence="3" id="KW-0342">GTP-binding</keyword>
<evidence type="ECO:0000313" key="7">
    <source>
        <dbReference type="Proteomes" id="UP000218231"/>
    </source>
</evidence>
<accession>A0A2A2KNN9</accession>
<dbReference type="STRING" id="2018661.A0A2A2KNN9"/>
<dbReference type="InterPro" id="IPR001806">
    <property type="entry name" value="Small_GTPase"/>
</dbReference>